<feature type="non-terminal residue" evidence="9">
    <location>
        <position position="1520"/>
    </location>
</feature>
<evidence type="ECO:0000256" key="8">
    <source>
        <dbReference type="SAM" id="Phobius"/>
    </source>
</evidence>
<dbReference type="InterPro" id="IPR018629">
    <property type="entry name" value="XK-rel"/>
</dbReference>
<keyword evidence="5 8" id="KW-0472">Membrane</keyword>
<evidence type="ECO:0000256" key="7">
    <source>
        <dbReference type="SAM" id="MobiDB-lite"/>
    </source>
</evidence>
<feature type="transmembrane region" description="Helical" evidence="8">
    <location>
        <begin position="121"/>
        <end position="139"/>
    </location>
</feature>
<keyword evidence="4 8" id="KW-1133">Transmembrane helix</keyword>
<feature type="region of interest" description="Disordered" evidence="7">
    <location>
        <begin position="761"/>
        <end position="794"/>
    </location>
</feature>
<feature type="transmembrane region" description="Helical" evidence="8">
    <location>
        <begin position="434"/>
        <end position="457"/>
    </location>
</feature>
<keyword evidence="6" id="KW-0175">Coiled coil</keyword>
<feature type="compositionally biased region" description="Polar residues" evidence="7">
    <location>
        <begin position="761"/>
        <end position="777"/>
    </location>
</feature>
<comment type="subcellular location">
    <subcellularLocation>
        <location evidence="1">Membrane</location>
        <topology evidence="1">Multi-pass membrane protein</topology>
    </subcellularLocation>
</comment>
<comment type="caution">
    <text evidence="9">The sequence shown here is derived from an EMBL/GenBank/DDBJ whole genome shotgun (WGS) entry which is preliminary data.</text>
</comment>
<evidence type="ECO:0000313" key="10">
    <source>
        <dbReference type="Proteomes" id="UP000626109"/>
    </source>
</evidence>
<evidence type="ECO:0000256" key="1">
    <source>
        <dbReference type="ARBA" id="ARBA00004141"/>
    </source>
</evidence>
<evidence type="ECO:0000256" key="5">
    <source>
        <dbReference type="ARBA" id="ARBA00023136"/>
    </source>
</evidence>
<accession>A0A813IRH8</accession>
<feature type="transmembrane region" description="Helical" evidence="8">
    <location>
        <begin position="159"/>
        <end position="182"/>
    </location>
</feature>
<evidence type="ECO:0000256" key="3">
    <source>
        <dbReference type="ARBA" id="ARBA00022692"/>
    </source>
</evidence>
<keyword evidence="3 8" id="KW-0812">Transmembrane</keyword>
<reference evidence="9" key="1">
    <citation type="submission" date="2021-02" db="EMBL/GenBank/DDBJ databases">
        <authorList>
            <person name="Dougan E. K."/>
            <person name="Rhodes N."/>
            <person name="Thang M."/>
            <person name="Chan C."/>
        </authorList>
    </citation>
    <scope>NUCLEOTIDE SEQUENCE</scope>
</reference>
<evidence type="ECO:0000256" key="2">
    <source>
        <dbReference type="ARBA" id="ARBA00008789"/>
    </source>
</evidence>
<dbReference type="EMBL" id="CAJNNW010014261">
    <property type="protein sequence ID" value="CAE8656401.1"/>
    <property type="molecule type" value="Genomic_DNA"/>
</dbReference>
<evidence type="ECO:0000256" key="4">
    <source>
        <dbReference type="ARBA" id="ARBA00022989"/>
    </source>
</evidence>
<organism evidence="9 10">
    <name type="scientific">Polarella glacialis</name>
    <name type="common">Dinoflagellate</name>
    <dbReference type="NCBI Taxonomy" id="89957"/>
    <lineage>
        <taxon>Eukaryota</taxon>
        <taxon>Sar</taxon>
        <taxon>Alveolata</taxon>
        <taxon>Dinophyceae</taxon>
        <taxon>Suessiales</taxon>
        <taxon>Suessiaceae</taxon>
        <taxon>Polarella</taxon>
    </lineage>
</organism>
<gene>
    <name evidence="9" type="ORF">PGLA2088_LOCUS12178</name>
</gene>
<dbReference type="Pfam" id="PF09815">
    <property type="entry name" value="XK-related"/>
    <property type="match status" value="1"/>
</dbReference>
<name>A0A813IRH8_POLGL</name>
<protein>
    <submittedName>
        <fullName evidence="9">Uncharacterized protein</fullName>
    </submittedName>
</protein>
<dbReference type="Proteomes" id="UP000626109">
    <property type="component" value="Unassembled WGS sequence"/>
</dbReference>
<evidence type="ECO:0000313" key="9">
    <source>
        <dbReference type="EMBL" id="CAE8656401.1"/>
    </source>
</evidence>
<sequence>MWLGFAVGAALGWELWQLPSILSVERCSSTKPIRHMGLDAVHVGKAAFSFYCEYLRDSEVLELPFLAGCACAGAVIGLRLTYGRAYFEDWSQREELSELRNLYSVRAIGSGFVLRCWRLRIVLFFAFEIIVMLWLRYIVDIGMDIQAMSIFISQGNYRFFFINLGGICLGLLWTAYEFMRMVDADGSKISRTELFFSALTLPLLGQHVTYLAGLSLYQGVLHPFLFVSTLAEAILESAVSSFIQTYAVVFSPLSMAEKAQLFVSIGSSFVSIGYAFSTLDRVQGGQILAKLPGYCESCDARYFAVFSFRVAEVTSRATSLALFQAIAHPYGILYIVAADAVLITMLSMIFQYRVSSSAPSSRWSFVKQNLFFVVPSVLCCLMAPMLEKDCVLTMPPSVYYSLRVLELGAMVGVAGRQLDWDIKTVKAAFEDDGLVVAAFVASTLLMIILGLIIRLFLVVRVLLDAPGEIWTADNFNLVQHALRNRILMNHKGDAHEQSWIQEALRKAPNSSSGECQRLALKAHSNDPAGTCQERAFAESPQAEWESKFLRAKVSLLLEQCVTGPSAALIRSLDIFLGSSGALSDEPQAKWNLKTGSLVTTRSQGGTLTCEGHEITAQRSSELADQKFVIETTSNPFTRQPLLSGDVVCLRSLSSGNLLGVEPVSTEGAATFGVLSKADWPAAEASQFRTVLVHEATFTNARRFAEKVLMADKQSLDVYELRAPKLKGQKARVWKTEGWKIIAINGKVATRQDVDDILQVTQKSGRNPLQRGESFQSRAESEKGSVGTNTEVAGMPIDPGAAAAAKGEYHVWFQKIQEGSPIKTGDKVMLYHAGGWTRTPIGMSQGFASAHDDGVPEPPRPRIVDGEIGIAFTLEEADYGSKDDPFIYQWAADLINQLQDRVASQASFAEKYRALTVVAYNARTSGVDGVAGILRADACLHLSLLNSLLKPIRNEKDLRIQYDSIDEATDELELDLGGDDGRAFSNGIVKVVAFTEEDCMAAAAGIRPGDELLHLEIFGEEDSVNIITRPSAIREKLSDLECEDGVALVFRCQASKAVDNQVVKKAVDQAAIIATLLPSWDEISPGQDGGGKSSLEDDLLYGNGFFLTRCALVETLLTAGWELTHDDFTDEALTLHQHLQAAPKAELEKRFPGKENQHLREEVLIAQLEVLVSAWRYTPRIIKEDRAKVLRSLFRPDVELAAMQDGLNVLYERWWDLTKQSGNNDLNIEMPARLVSFFEEVQPQDDEGTRGGERSVHWISKAWLGQKEQLKAVKRILSDFDDKFQQAETFWNNRVQGAEKKLEDAQSALKSAVDADEVKVVLASSKEDLAFVKGMLTSDGLVLKEDFQIRDSAVVPKGHSLVCSQGAVADHFKTTKLPTIHAKLTEMYKGGELRLLFSSGGYGVQQEDATKAIKELEKLMDMAKTAGQAFPNSVKLVLDSLSERLYKGQLQVRDQEAKRNLRVQEQELQETMRVANNRLTAVEMKKNKVEEQNKMLQQEKVTLQLDKQGVEDELLTVMDLK</sequence>
<feature type="coiled-coil region" evidence="6">
    <location>
        <begin position="1453"/>
        <end position="1512"/>
    </location>
</feature>
<comment type="similarity">
    <text evidence="2">Belongs to the XK family.</text>
</comment>
<dbReference type="GO" id="GO:0005886">
    <property type="term" value="C:plasma membrane"/>
    <property type="evidence" value="ECO:0007669"/>
    <property type="project" value="UniProtKB-ARBA"/>
</dbReference>
<feature type="transmembrane region" description="Helical" evidence="8">
    <location>
        <begin position="331"/>
        <end position="350"/>
    </location>
</feature>
<proteinExistence type="inferred from homology"/>
<evidence type="ECO:0000256" key="6">
    <source>
        <dbReference type="SAM" id="Coils"/>
    </source>
</evidence>